<protein>
    <recommendedName>
        <fullName evidence="6">Galactose oxidase</fullName>
    </recommendedName>
</protein>
<comment type="caution">
    <text evidence="4">The sequence shown here is derived from an EMBL/GenBank/DDBJ whole genome shotgun (WGS) entry which is preliminary data.</text>
</comment>
<evidence type="ECO:0000313" key="5">
    <source>
        <dbReference type="Proteomes" id="UP000663853"/>
    </source>
</evidence>
<reference evidence="4" key="1">
    <citation type="submission" date="2021-01" db="EMBL/GenBank/DDBJ databases">
        <authorList>
            <person name="Kaushik A."/>
        </authorList>
    </citation>
    <scope>NUCLEOTIDE SEQUENCE</scope>
    <source>
        <strain evidence="4">AG6-10EEA</strain>
    </source>
</reference>
<dbReference type="SUPFAM" id="SSF50965">
    <property type="entry name" value="Galactose oxidase, central domain"/>
    <property type="match status" value="1"/>
</dbReference>
<dbReference type="PANTHER" id="PTHR46093:SF18">
    <property type="entry name" value="FIBRONECTIN TYPE-III DOMAIN-CONTAINING PROTEIN"/>
    <property type="match status" value="1"/>
</dbReference>
<evidence type="ECO:0000256" key="2">
    <source>
        <dbReference type="ARBA" id="ARBA00022737"/>
    </source>
</evidence>
<evidence type="ECO:0000313" key="4">
    <source>
        <dbReference type="EMBL" id="CAE6458919.1"/>
    </source>
</evidence>
<dbReference type="InterPro" id="IPR015915">
    <property type="entry name" value="Kelch-typ_b-propeller"/>
</dbReference>
<keyword evidence="1" id="KW-0880">Kelch repeat</keyword>
<name>A0A8H3BJ11_9AGAM</name>
<dbReference type="PANTHER" id="PTHR46093">
    <property type="entry name" value="ACYL-COA-BINDING DOMAIN-CONTAINING PROTEIN 5"/>
    <property type="match status" value="1"/>
</dbReference>
<evidence type="ECO:0008006" key="6">
    <source>
        <dbReference type="Google" id="ProtNLM"/>
    </source>
</evidence>
<feature type="non-terminal residue" evidence="4">
    <location>
        <position position="1"/>
    </location>
</feature>
<sequence length="345" mass="37764">MNTYLSPVHENSGSDCDESPSEDLVFDLEMPEPIRSRQGARALRRSHFDILVPNTGGFTLNPATYETQRRTPYANSATSSSTYYSTRSRFTDSLGGSNSPHSPLPTTTPEEPNGTTGVDMKPSRRRRKPGILKVIKSPSSLAPPTTNISPWSKCALQITTPEYKYLSGGDNSVDQRLKYVAPPLPRFWHSFSIVPNPSEYVLIFGGAVKNHLKNDTWAIRISGDSDSPLGSEGSMHLRITADLVETSGDVPSPRYGHQSALVDGLLIVWGGITSFCDGKIVPPGDSSVYLLNTTTDHWTKLDIQPSPSARASHAGCVYGDKFIVFGGGDFKYRLLNDLWSFGLYS</sequence>
<accession>A0A8H3BJ11</accession>
<dbReference type="InterPro" id="IPR011043">
    <property type="entry name" value="Gal_Oxase/kelch_b-propeller"/>
</dbReference>
<keyword evidence="2" id="KW-0677">Repeat</keyword>
<organism evidence="4 5">
    <name type="scientific">Rhizoctonia solani</name>
    <dbReference type="NCBI Taxonomy" id="456999"/>
    <lineage>
        <taxon>Eukaryota</taxon>
        <taxon>Fungi</taxon>
        <taxon>Dikarya</taxon>
        <taxon>Basidiomycota</taxon>
        <taxon>Agaricomycotina</taxon>
        <taxon>Agaricomycetes</taxon>
        <taxon>Cantharellales</taxon>
        <taxon>Ceratobasidiaceae</taxon>
        <taxon>Rhizoctonia</taxon>
    </lineage>
</organism>
<feature type="compositionally biased region" description="Polar residues" evidence="3">
    <location>
        <begin position="1"/>
        <end position="14"/>
    </location>
</feature>
<feature type="region of interest" description="Disordered" evidence="3">
    <location>
        <begin position="69"/>
        <end position="127"/>
    </location>
</feature>
<evidence type="ECO:0000256" key="3">
    <source>
        <dbReference type="SAM" id="MobiDB-lite"/>
    </source>
</evidence>
<proteinExistence type="predicted"/>
<dbReference type="AlphaFoldDB" id="A0A8H3BJ11"/>
<dbReference type="EMBL" id="CAJMXA010001358">
    <property type="protein sequence ID" value="CAE6458919.1"/>
    <property type="molecule type" value="Genomic_DNA"/>
</dbReference>
<dbReference type="Proteomes" id="UP000663853">
    <property type="component" value="Unassembled WGS sequence"/>
</dbReference>
<evidence type="ECO:0000256" key="1">
    <source>
        <dbReference type="ARBA" id="ARBA00022441"/>
    </source>
</evidence>
<feature type="region of interest" description="Disordered" evidence="3">
    <location>
        <begin position="1"/>
        <end position="22"/>
    </location>
</feature>
<dbReference type="Gene3D" id="2.120.10.80">
    <property type="entry name" value="Kelch-type beta propeller"/>
    <property type="match status" value="1"/>
</dbReference>
<feature type="compositionally biased region" description="Low complexity" evidence="3">
    <location>
        <begin position="76"/>
        <end position="117"/>
    </location>
</feature>
<dbReference type="Pfam" id="PF24681">
    <property type="entry name" value="Kelch_KLHDC2_KLHL20_DRC7"/>
    <property type="match status" value="1"/>
</dbReference>
<gene>
    <name evidence="4" type="ORF">RDB_LOCUS59279</name>
</gene>